<evidence type="ECO:0000313" key="2">
    <source>
        <dbReference type="EMBL" id="GHP06182.1"/>
    </source>
</evidence>
<sequence>MSRAFSAAQVQAPKLGRSACASAVKQAFSKSAAAPSGGVSSVSSSTLRAHNVTASSNCKRTVGEMMFGSNATSSAAKFTPNSPTLRRHLRNTAAAVSNVLLDAAMSGDTDSTLASAGASALSLDESDETTTTATRRAKRKRRRF</sequence>
<name>A0A830HHB9_9CHLO</name>
<keyword evidence="3" id="KW-1185">Reference proteome</keyword>
<evidence type="ECO:0000256" key="1">
    <source>
        <dbReference type="SAM" id="MobiDB-lite"/>
    </source>
</evidence>
<evidence type="ECO:0000313" key="3">
    <source>
        <dbReference type="Proteomes" id="UP000660262"/>
    </source>
</evidence>
<reference evidence="2" key="1">
    <citation type="submission" date="2020-10" db="EMBL/GenBank/DDBJ databases">
        <title>Unveiling of a novel bifunctional photoreceptor, Dualchrome1, isolated from a cosmopolitan green alga.</title>
        <authorList>
            <person name="Suzuki S."/>
            <person name="Kawachi M."/>
        </authorList>
    </citation>
    <scope>NUCLEOTIDE SEQUENCE</scope>
    <source>
        <strain evidence="2">NIES 2893</strain>
    </source>
</reference>
<feature type="compositionally biased region" description="Basic residues" evidence="1">
    <location>
        <begin position="135"/>
        <end position="144"/>
    </location>
</feature>
<gene>
    <name evidence="2" type="ORF">PPROV_000492900</name>
</gene>
<organism evidence="2 3">
    <name type="scientific">Pycnococcus provasolii</name>
    <dbReference type="NCBI Taxonomy" id="41880"/>
    <lineage>
        <taxon>Eukaryota</taxon>
        <taxon>Viridiplantae</taxon>
        <taxon>Chlorophyta</taxon>
        <taxon>Pseudoscourfieldiophyceae</taxon>
        <taxon>Pseudoscourfieldiales</taxon>
        <taxon>Pycnococcaceae</taxon>
        <taxon>Pycnococcus</taxon>
    </lineage>
</organism>
<dbReference type="Proteomes" id="UP000660262">
    <property type="component" value="Unassembled WGS sequence"/>
</dbReference>
<feature type="region of interest" description="Disordered" evidence="1">
    <location>
        <begin position="118"/>
        <end position="144"/>
    </location>
</feature>
<protein>
    <submittedName>
        <fullName evidence="2">Uncharacterized protein</fullName>
    </submittedName>
</protein>
<dbReference type="AlphaFoldDB" id="A0A830HHB9"/>
<proteinExistence type="predicted"/>
<feature type="compositionally biased region" description="Low complexity" evidence="1">
    <location>
        <begin position="118"/>
        <end position="134"/>
    </location>
</feature>
<accession>A0A830HHB9</accession>
<dbReference type="EMBL" id="BNJQ01000012">
    <property type="protein sequence ID" value="GHP06182.1"/>
    <property type="molecule type" value="Genomic_DNA"/>
</dbReference>
<comment type="caution">
    <text evidence="2">The sequence shown here is derived from an EMBL/GenBank/DDBJ whole genome shotgun (WGS) entry which is preliminary data.</text>
</comment>